<keyword evidence="9" id="KW-1185">Reference proteome</keyword>
<dbReference type="GO" id="GO:0012505">
    <property type="term" value="C:endomembrane system"/>
    <property type="evidence" value="ECO:0007669"/>
    <property type="project" value="UniProtKB-SubCell"/>
</dbReference>
<dbReference type="InterPro" id="IPR002553">
    <property type="entry name" value="Clathrin/coatomer_adapt-like_N"/>
</dbReference>
<keyword evidence="5" id="KW-0472">Membrane</keyword>
<proteinExistence type="inferred from homology"/>
<dbReference type="Proteomes" id="UP000190274">
    <property type="component" value="Chromosome B"/>
</dbReference>
<protein>
    <submittedName>
        <fullName evidence="8">LADA_0B01860g1_1</fullName>
    </submittedName>
</protein>
<dbReference type="InterPro" id="IPR026739">
    <property type="entry name" value="AP_beta"/>
</dbReference>
<gene>
    <name evidence="8" type="ORF">LADA_0B01860G</name>
</gene>
<dbReference type="STRING" id="1266660.A0A1G4IS36"/>
<comment type="subcellular location">
    <subcellularLocation>
        <location evidence="1">Endomembrane system</location>
    </subcellularLocation>
</comment>
<keyword evidence="4" id="KW-0653">Protein transport</keyword>
<name>A0A1G4IS36_9SACH</name>
<evidence type="ECO:0000256" key="4">
    <source>
        <dbReference type="ARBA" id="ARBA00022927"/>
    </source>
</evidence>
<evidence type="ECO:0000256" key="3">
    <source>
        <dbReference type="ARBA" id="ARBA00022448"/>
    </source>
</evidence>
<feature type="region of interest" description="Disordered" evidence="6">
    <location>
        <begin position="697"/>
        <end position="726"/>
    </location>
</feature>
<dbReference type="PANTHER" id="PTHR11134">
    <property type="entry name" value="ADAPTOR COMPLEX SUBUNIT BETA FAMILY MEMBER"/>
    <property type="match status" value="1"/>
</dbReference>
<evidence type="ECO:0000313" key="8">
    <source>
        <dbReference type="EMBL" id="SCU79603.1"/>
    </source>
</evidence>
<dbReference type="SUPFAM" id="SSF48371">
    <property type="entry name" value="ARM repeat"/>
    <property type="match status" value="1"/>
</dbReference>
<reference evidence="9" key="1">
    <citation type="submission" date="2016-03" db="EMBL/GenBank/DDBJ databases">
        <authorList>
            <person name="Devillers H."/>
        </authorList>
    </citation>
    <scope>NUCLEOTIDE SEQUENCE [LARGE SCALE GENOMIC DNA]</scope>
</reference>
<dbReference type="InterPro" id="IPR016024">
    <property type="entry name" value="ARM-type_fold"/>
</dbReference>
<feature type="compositionally biased region" description="Polar residues" evidence="6">
    <location>
        <begin position="712"/>
        <end position="726"/>
    </location>
</feature>
<comment type="similarity">
    <text evidence="2">Belongs to the adaptor complexes large subunit family.</text>
</comment>
<dbReference type="EMBL" id="LT598456">
    <property type="protein sequence ID" value="SCU79603.1"/>
    <property type="molecule type" value="Genomic_DNA"/>
</dbReference>
<feature type="compositionally biased region" description="Acidic residues" evidence="6">
    <location>
        <begin position="772"/>
        <end position="798"/>
    </location>
</feature>
<dbReference type="Gene3D" id="1.25.10.10">
    <property type="entry name" value="Leucine-rich Repeat Variant"/>
    <property type="match status" value="1"/>
</dbReference>
<evidence type="ECO:0000259" key="7">
    <source>
        <dbReference type="Pfam" id="PF01602"/>
    </source>
</evidence>
<dbReference type="OrthoDB" id="10254310at2759"/>
<dbReference type="GO" id="GO:0006896">
    <property type="term" value="P:Golgi to vacuole transport"/>
    <property type="evidence" value="ECO:0007669"/>
    <property type="project" value="EnsemblFungi"/>
</dbReference>
<accession>A0A1G4IS36</accession>
<feature type="compositionally biased region" description="Basic and acidic residues" evidence="6">
    <location>
        <begin position="697"/>
        <end position="711"/>
    </location>
</feature>
<sequence length="804" mass="89885">MVDSISRITSALESARELTLDAAAVASSRLGETSYHRYSQKITPEGLRSLLSSRNAREVRDGMKRVASLMASDDPNVDLELYFADVVKNIGSSTDIKDKRLVAVYLLRFAERQPSLALLAVNSIQKSLADPDSQTRALALKMLSDIKIASLYPIVLHSVKKAVTDSAPEVRSAVCFACLKLFREQRDSYADDIYPLLKGLLADSDPAVVSSALVLLKEAFPQHLELLHGHFRRYCEILPQLTQWSQAYLIDLLIDYCKTYVARPVLTDASDQSQSTVLPEVLNPLPYAKFNVSIDPDLNLFLNSITKMLYSPNSAVIISISKALFELSTPTALRDSKTADVLARLISSPGLANDQGAILQCILVYCTADPTTFSPFLKKFFLFPSDDTDTAVYKLKIIAALVSELNIKQIVSELKYYITVDKRSRVVQEALNALAVCGQFSQSLSLHITKWLLDGLENPLSPSAMNSYVSVVRFLIQENPSQHLGAMIQLAKTLQTRNNLSGNAKAGIIWLFGEFATTNFSVCPDLLRVFLPRFSYEAKETRLQIVLFAAKILSCEHDLMINKNKSSEGIHDIAESRIGQMAQSIFYLAKFDDDFDIRDRARLFHSLFDKERFEIASLLLQAPKPPSVTSYSFNTPHALNTDLLAKMGLDHDMEEYLTCLPWSEEDVVDKSSTLRTPCDVKDYNRLKTSFSSASFFHGDDDRHSTRGKSENAKTMTDTSHRVFTSAQGRKYQLQSLDEFFSDLPTTERKNGRKAQVQEESDEESGDSSQESFESDEYGSSESSDNEQTDEETDSDHEEDNLNKA</sequence>
<dbReference type="AlphaFoldDB" id="A0A1G4IS36"/>
<evidence type="ECO:0000313" key="9">
    <source>
        <dbReference type="Proteomes" id="UP000190274"/>
    </source>
</evidence>
<evidence type="ECO:0000256" key="2">
    <source>
        <dbReference type="ARBA" id="ARBA00006613"/>
    </source>
</evidence>
<dbReference type="GO" id="GO:0006623">
    <property type="term" value="P:protein targeting to vacuole"/>
    <property type="evidence" value="ECO:0007669"/>
    <property type="project" value="EnsemblFungi"/>
</dbReference>
<keyword evidence="3" id="KW-0813">Transport</keyword>
<feature type="domain" description="Clathrin/coatomer adaptor adaptin-like N-terminal" evidence="7">
    <location>
        <begin position="44"/>
        <end position="610"/>
    </location>
</feature>
<dbReference type="InterPro" id="IPR011989">
    <property type="entry name" value="ARM-like"/>
</dbReference>
<dbReference type="Pfam" id="PF01602">
    <property type="entry name" value="Adaptin_N"/>
    <property type="match status" value="1"/>
</dbReference>
<evidence type="ECO:0000256" key="1">
    <source>
        <dbReference type="ARBA" id="ARBA00004308"/>
    </source>
</evidence>
<evidence type="ECO:0000256" key="6">
    <source>
        <dbReference type="SAM" id="MobiDB-lite"/>
    </source>
</evidence>
<evidence type="ECO:0000256" key="5">
    <source>
        <dbReference type="ARBA" id="ARBA00023136"/>
    </source>
</evidence>
<organism evidence="8 9">
    <name type="scientific">Lachancea dasiensis</name>
    <dbReference type="NCBI Taxonomy" id="1072105"/>
    <lineage>
        <taxon>Eukaryota</taxon>
        <taxon>Fungi</taxon>
        <taxon>Dikarya</taxon>
        <taxon>Ascomycota</taxon>
        <taxon>Saccharomycotina</taxon>
        <taxon>Saccharomycetes</taxon>
        <taxon>Saccharomycetales</taxon>
        <taxon>Saccharomycetaceae</taxon>
        <taxon>Lachancea</taxon>
    </lineage>
</organism>
<dbReference type="GO" id="GO:0030123">
    <property type="term" value="C:AP-3 adaptor complex"/>
    <property type="evidence" value="ECO:0007669"/>
    <property type="project" value="EnsemblFungi"/>
</dbReference>
<feature type="region of interest" description="Disordered" evidence="6">
    <location>
        <begin position="742"/>
        <end position="804"/>
    </location>
</feature>